<organism evidence="16">
    <name type="scientific">marine metagenome</name>
    <dbReference type="NCBI Taxonomy" id="408172"/>
    <lineage>
        <taxon>unclassified sequences</taxon>
        <taxon>metagenomes</taxon>
        <taxon>ecological metagenomes</taxon>
    </lineage>
</organism>
<dbReference type="Pfam" id="PF05199">
    <property type="entry name" value="GMC_oxred_C"/>
    <property type="match status" value="1"/>
</dbReference>
<gene>
    <name evidence="16" type="ORF">METZ01_LOCUS91758</name>
</gene>
<dbReference type="PANTHER" id="PTHR47470">
    <property type="entry name" value="CHOLESTEROL OXIDASE"/>
    <property type="match status" value="1"/>
</dbReference>
<evidence type="ECO:0000256" key="3">
    <source>
        <dbReference type="ARBA" id="ARBA00022630"/>
    </source>
</evidence>
<evidence type="ECO:0000313" key="16">
    <source>
        <dbReference type="EMBL" id="SVA38904.1"/>
    </source>
</evidence>
<comment type="cofactor">
    <cofactor evidence="1">
        <name>FAD</name>
        <dbReference type="ChEBI" id="CHEBI:57692"/>
    </cofactor>
</comment>
<dbReference type="GO" id="GO:0004769">
    <property type="term" value="F:steroid Delta-isomerase activity"/>
    <property type="evidence" value="ECO:0007669"/>
    <property type="project" value="UniProtKB-EC"/>
</dbReference>
<dbReference type="GO" id="GO:0016995">
    <property type="term" value="F:cholesterol oxidase activity"/>
    <property type="evidence" value="ECO:0007669"/>
    <property type="project" value="UniProtKB-EC"/>
</dbReference>
<evidence type="ECO:0000256" key="9">
    <source>
        <dbReference type="ARBA" id="ARBA00023235"/>
    </source>
</evidence>
<keyword evidence="7" id="KW-1207">Sterol metabolism</keyword>
<reference evidence="16" key="1">
    <citation type="submission" date="2018-05" db="EMBL/GenBank/DDBJ databases">
        <authorList>
            <person name="Lanie J.A."/>
            <person name="Ng W.-L."/>
            <person name="Kazmierczak K.M."/>
            <person name="Andrzejewski T.M."/>
            <person name="Davidsen T.M."/>
            <person name="Wayne K.J."/>
            <person name="Tettelin H."/>
            <person name="Glass J.I."/>
            <person name="Rusch D."/>
            <person name="Podicherti R."/>
            <person name="Tsui H.-C.T."/>
            <person name="Winkler M.E."/>
        </authorList>
    </citation>
    <scope>NUCLEOTIDE SEQUENCE</scope>
</reference>
<dbReference type="Gene3D" id="3.50.50.60">
    <property type="entry name" value="FAD/NAD(P)-binding domain"/>
    <property type="match status" value="3"/>
</dbReference>
<evidence type="ECO:0000256" key="14">
    <source>
        <dbReference type="ARBA" id="ARBA00049778"/>
    </source>
</evidence>
<protein>
    <recommendedName>
        <fullName evidence="13">Cholesterol oxidase</fullName>
        <ecNumber evidence="12">1.1.3.6</ecNumber>
        <ecNumber evidence="10">5.3.3.1</ecNumber>
    </recommendedName>
    <alternativeName>
        <fullName evidence="14">Cholesterol isomerase</fullName>
    </alternativeName>
</protein>
<dbReference type="InterPro" id="IPR052542">
    <property type="entry name" value="Cholesterol_Oxidase"/>
</dbReference>
<name>A0A381VFD1_9ZZZZ</name>
<dbReference type="InterPro" id="IPR007867">
    <property type="entry name" value="GMC_OxRtase_C"/>
</dbReference>
<evidence type="ECO:0000256" key="8">
    <source>
        <dbReference type="ARBA" id="ARBA00023221"/>
    </source>
</evidence>
<keyword evidence="4" id="KW-0274">FAD</keyword>
<dbReference type="AlphaFoldDB" id="A0A381VFD1"/>
<dbReference type="EC" id="5.3.3.1" evidence="10"/>
<keyword evidence="2" id="KW-0153">Cholesterol metabolism</keyword>
<evidence type="ECO:0000256" key="10">
    <source>
        <dbReference type="ARBA" id="ARBA00038856"/>
    </source>
</evidence>
<proteinExistence type="predicted"/>
<dbReference type="SUPFAM" id="SSF51905">
    <property type="entry name" value="FAD/NAD(P)-binding domain"/>
    <property type="match status" value="1"/>
</dbReference>
<sequence length="530" mass="58854">MSSHKHDYDYVVIGSGFGGSVSALRLSEKGYRVLVIEKGKWWNSKDFAKTNWNLKRWMWLPVLRFWGILKLTYYRHLGIVSGVGVGGGSLVYANTLPVPKKSFFESESWSNLADWEEELKDFYPLALKMLGANLNPNMGTGDLALKEIAKDMNREEDFYSTNVAVYFGEPGKTVSDPYFSGKGPDRTGCIFCGACMVGCRHNAKNTLDKNYLHLAQKNGAKIQAESEVVDIKPIGNETGSDGYEVSWEQSTSLFFKDNGRVSCKSVIFSGGVLGTVQLLLTLKGSSLPYLSDMVGCMVRTNSEALIPITSFDKTADFSTGVAIGSIFHTGKHTHIEPVRYSKGSGFWRLLILPRVYGKSFLSRVAKMIKDLVLHPIKNIKVLFVWDWAKRTQILLFMQTLDSTVKFSKRKLGRRMKTELEKGKAPTPFIPEANEYADKLAEKLNGKPMMPNNEALFGMSTTAHILGGAVMGNNKSKGVIDKNNRVFGYENLYVCDGSMISANPGVNPSLTITAITERAMSKIPKNKHGTF</sequence>
<evidence type="ECO:0000256" key="12">
    <source>
        <dbReference type="ARBA" id="ARBA00049723"/>
    </source>
</evidence>
<dbReference type="InterPro" id="IPR036188">
    <property type="entry name" value="FAD/NAD-bd_sf"/>
</dbReference>
<keyword evidence="5" id="KW-0560">Oxidoreductase</keyword>
<accession>A0A381VFD1</accession>
<evidence type="ECO:0000256" key="2">
    <source>
        <dbReference type="ARBA" id="ARBA00022548"/>
    </source>
</evidence>
<evidence type="ECO:0000256" key="6">
    <source>
        <dbReference type="ARBA" id="ARBA00023098"/>
    </source>
</evidence>
<dbReference type="PANTHER" id="PTHR47470:SF1">
    <property type="entry name" value="FAD-DEPENDENT OXIDOREDUCTASE 2 FAD BINDING DOMAIN-CONTAINING PROTEIN"/>
    <property type="match status" value="1"/>
</dbReference>
<dbReference type="PRINTS" id="PR00411">
    <property type="entry name" value="PNDRDTASEI"/>
</dbReference>
<evidence type="ECO:0000256" key="7">
    <source>
        <dbReference type="ARBA" id="ARBA00023166"/>
    </source>
</evidence>
<evidence type="ECO:0000256" key="5">
    <source>
        <dbReference type="ARBA" id="ARBA00023002"/>
    </source>
</evidence>
<feature type="domain" description="Glucose-methanol-choline oxidoreductase C-terminal" evidence="15">
    <location>
        <begin position="458"/>
        <end position="514"/>
    </location>
</feature>
<evidence type="ECO:0000256" key="1">
    <source>
        <dbReference type="ARBA" id="ARBA00001974"/>
    </source>
</evidence>
<dbReference type="EMBL" id="UINC01008652">
    <property type="protein sequence ID" value="SVA38904.1"/>
    <property type="molecule type" value="Genomic_DNA"/>
</dbReference>
<dbReference type="EC" id="1.1.3.6" evidence="12"/>
<keyword evidence="9" id="KW-0413">Isomerase</keyword>
<dbReference type="GO" id="GO:0008203">
    <property type="term" value="P:cholesterol metabolic process"/>
    <property type="evidence" value="ECO:0007669"/>
    <property type="project" value="UniProtKB-KW"/>
</dbReference>
<evidence type="ECO:0000256" key="13">
    <source>
        <dbReference type="ARBA" id="ARBA00049744"/>
    </source>
</evidence>
<keyword evidence="6" id="KW-0443">Lipid metabolism</keyword>
<evidence type="ECO:0000259" key="15">
    <source>
        <dbReference type="Pfam" id="PF05199"/>
    </source>
</evidence>
<evidence type="ECO:0000256" key="4">
    <source>
        <dbReference type="ARBA" id="ARBA00022827"/>
    </source>
</evidence>
<keyword evidence="8" id="KW-0753">Steroid metabolism</keyword>
<keyword evidence="3" id="KW-0285">Flavoprotein</keyword>
<evidence type="ECO:0000256" key="11">
    <source>
        <dbReference type="ARBA" id="ARBA00049645"/>
    </source>
</evidence>
<comment type="pathway">
    <text evidence="11">Steroid metabolism; cholesterol degradation.</text>
</comment>
<dbReference type="Pfam" id="PF13450">
    <property type="entry name" value="NAD_binding_8"/>
    <property type="match status" value="1"/>
</dbReference>